<organism evidence="1 2">
    <name type="scientific">Smallanthus sonchifolius</name>
    <dbReference type="NCBI Taxonomy" id="185202"/>
    <lineage>
        <taxon>Eukaryota</taxon>
        <taxon>Viridiplantae</taxon>
        <taxon>Streptophyta</taxon>
        <taxon>Embryophyta</taxon>
        <taxon>Tracheophyta</taxon>
        <taxon>Spermatophyta</taxon>
        <taxon>Magnoliopsida</taxon>
        <taxon>eudicotyledons</taxon>
        <taxon>Gunneridae</taxon>
        <taxon>Pentapetalae</taxon>
        <taxon>asterids</taxon>
        <taxon>campanulids</taxon>
        <taxon>Asterales</taxon>
        <taxon>Asteraceae</taxon>
        <taxon>Asteroideae</taxon>
        <taxon>Heliantheae alliance</taxon>
        <taxon>Millerieae</taxon>
        <taxon>Smallanthus</taxon>
    </lineage>
</organism>
<sequence>MLVLGGVVRTLRVRMLTLMRCQFILNRQFKKEVREAIKKEVVEMIHEYFPDIVKAEFEELETRVLVEVEKKKKTTGTGGNCDYGHFKKCDPPRFYGFTLVELSEGKEDYSMTWEDLKGLVRKQFCAPGELERVEREFLTLKAGKATHSLPDHVRHLFKALQPSSFHDAVELSGNLYDDVMGVEVQEKKSDDKK</sequence>
<accession>A0ACB9E7I2</accession>
<dbReference type="EMBL" id="CM042035">
    <property type="protein sequence ID" value="KAI3754789.1"/>
    <property type="molecule type" value="Genomic_DNA"/>
</dbReference>
<protein>
    <submittedName>
        <fullName evidence="1">Uncharacterized protein</fullName>
    </submittedName>
</protein>
<proteinExistence type="predicted"/>
<keyword evidence="2" id="KW-1185">Reference proteome</keyword>
<dbReference type="Proteomes" id="UP001056120">
    <property type="component" value="Linkage Group LG18"/>
</dbReference>
<gene>
    <name evidence="1" type="ORF">L1987_54580</name>
</gene>
<evidence type="ECO:0000313" key="2">
    <source>
        <dbReference type="Proteomes" id="UP001056120"/>
    </source>
</evidence>
<comment type="caution">
    <text evidence="1">The sequence shown here is derived from an EMBL/GenBank/DDBJ whole genome shotgun (WGS) entry which is preliminary data.</text>
</comment>
<reference evidence="1 2" key="2">
    <citation type="journal article" date="2022" name="Mol. Ecol. Resour.">
        <title>The genomes of chicory, endive, great burdock and yacon provide insights into Asteraceae paleo-polyploidization history and plant inulin production.</title>
        <authorList>
            <person name="Fan W."/>
            <person name="Wang S."/>
            <person name="Wang H."/>
            <person name="Wang A."/>
            <person name="Jiang F."/>
            <person name="Liu H."/>
            <person name="Zhao H."/>
            <person name="Xu D."/>
            <person name="Zhang Y."/>
        </authorList>
    </citation>
    <scope>NUCLEOTIDE SEQUENCE [LARGE SCALE GENOMIC DNA]</scope>
    <source>
        <strain evidence="2">cv. Yunnan</strain>
        <tissue evidence="1">Leaves</tissue>
    </source>
</reference>
<name>A0ACB9E7I2_9ASTR</name>
<evidence type="ECO:0000313" key="1">
    <source>
        <dbReference type="EMBL" id="KAI3754789.1"/>
    </source>
</evidence>
<reference evidence="2" key="1">
    <citation type="journal article" date="2022" name="Mol. Ecol. Resour.">
        <title>The genomes of chicory, endive, great burdock and yacon provide insights into Asteraceae palaeo-polyploidization history and plant inulin production.</title>
        <authorList>
            <person name="Fan W."/>
            <person name="Wang S."/>
            <person name="Wang H."/>
            <person name="Wang A."/>
            <person name="Jiang F."/>
            <person name="Liu H."/>
            <person name="Zhao H."/>
            <person name="Xu D."/>
            <person name="Zhang Y."/>
        </authorList>
    </citation>
    <scope>NUCLEOTIDE SEQUENCE [LARGE SCALE GENOMIC DNA]</scope>
    <source>
        <strain evidence="2">cv. Yunnan</strain>
    </source>
</reference>